<feature type="repeat" description="ANK" evidence="3">
    <location>
        <begin position="324"/>
        <end position="356"/>
    </location>
</feature>
<dbReference type="SUPFAM" id="SSF48403">
    <property type="entry name" value="Ankyrin repeat"/>
    <property type="match status" value="1"/>
</dbReference>
<sequence length="444" mass="50775">MEYKQKTFEALSEIKSELESSCSAKSIQIHNSSRRRIKSRKDFPSQHIVITPTAAPTQRKPLSFHHPSTAPPSAWTTHSCKPVSTKKASISRLKSLANINYSMKKTTNKTKTDKGNIRKLVKERIQEAEKAHYQRGYTGGRKVEGIKEKLTNTLFSRKSVLDMVSEGGLDDLRDLKSRFQVQQNFDDSVNDSVDPSVPETITVETDPSAFINDDLEDLCEDLIYYIRRGSVNESLNDKVIELLEECKIHPNEEIKNNGNTLMHFSAEHGNIHILKHLTKRGGSPYVVNQKGEGIMHLACREGHLEYLKYIVSTYQMDVDQTMNDFWTPIFYASLNNHIGVIEYLISLNADINHVDKFLRTPMHWATKSRAPDAVKILLHKGSKWDCKDVEGKKPEELNQGYEEIEEIYLNFETERQLKLKKQLRNIRAMENAKKKANALSSQGK</sequence>
<dbReference type="InterPro" id="IPR002110">
    <property type="entry name" value="Ankyrin_rpt"/>
</dbReference>
<dbReference type="PROSITE" id="PS50088">
    <property type="entry name" value="ANK_REPEAT"/>
    <property type="match status" value="2"/>
</dbReference>
<dbReference type="EMBL" id="CAMPGE010000355">
    <property type="protein sequence ID" value="CAI2359101.1"/>
    <property type="molecule type" value="Genomic_DNA"/>
</dbReference>
<proteinExistence type="predicted"/>
<comment type="caution">
    <text evidence="4">The sequence shown here is derived from an EMBL/GenBank/DDBJ whole genome shotgun (WGS) entry which is preliminary data.</text>
</comment>
<dbReference type="InterPro" id="IPR036770">
    <property type="entry name" value="Ankyrin_rpt-contain_sf"/>
</dbReference>
<dbReference type="Gene3D" id="1.25.40.20">
    <property type="entry name" value="Ankyrin repeat-containing domain"/>
    <property type="match status" value="1"/>
</dbReference>
<protein>
    <submittedName>
        <fullName evidence="4">Uncharacterized protein</fullName>
    </submittedName>
</protein>
<dbReference type="PANTHER" id="PTHR24198">
    <property type="entry name" value="ANKYRIN REPEAT AND PROTEIN KINASE DOMAIN-CONTAINING PROTEIN"/>
    <property type="match status" value="1"/>
</dbReference>
<dbReference type="SMART" id="SM00248">
    <property type="entry name" value="ANK"/>
    <property type="match status" value="4"/>
</dbReference>
<dbReference type="Pfam" id="PF12796">
    <property type="entry name" value="Ank_2"/>
    <property type="match status" value="1"/>
</dbReference>
<keyword evidence="1" id="KW-0677">Repeat</keyword>
<keyword evidence="2 3" id="KW-0040">ANK repeat</keyword>
<keyword evidence="5" id="KW-1185">Reference proteome</keyword>
<evidence type="ECO:0000256" key="1">
    <source>
        <dbReference type="ARBA" id="ARBA00022737"/>
    </source>
</evidence>
<gene>
    <name evidence="4" type="ORF">ECRASSUSDP1_LOCUS386</name>
</gene>
<reference evidence="4" key="1">
    <citation type="submission" date="2023-07" db="EMBL/GenBank/DDBJ databases">
        <authorList>
            <consortium name="AG Swart"/>
            <person name="Singh M."/>
            <person name="Singh A."/>
            <person name="Seah K."/>
            <person name="Emmerich C."/>
        </authorList>
    </citation>
    <scope>NUCLEOTIDE SEQUENCE</scope>
    <source>
        <strain evidence="4">DP1</strain>
    </source>
</reference>
<evidence type="ECO:0000256" key="3">
    <source>
        <dbReference type="PROSITE-ProRule" id="PRU00023"/>
    </source>
</evidence>
<dbReference type="Proteomes" id="UP001295684">
    <property type="component" value="Unassembled WGS sequence"/>
</dbReference>
<evidence type="ECO:0000256" key="2">
    <source>
        <dbReference type="ARBA" id="ARBA00023043"/>
    </source>
</evidence>
<organism evidence="4 5">
    <name type="scientific">Euplotes crassus</name>
    <dbReference type="NCBI Taxonomy" id="5936"/>
    <lineage>
        <taxon>Eukaryota</taxon>
        <taxon>Sar</taxon>
        <taxon>Alveolata</taxon>
        <taxon>Ciliophora</taxon>
        <taxon>Intramacronucleata</taxon>
        <taxon>Spirotrichea</taxon>
        <taxon>Hypotrichia</taxon>
        <taxon>Euplotida</taxon>
        <taxon>Euplotidae</taxon>
        <taxon>Moneuplotes</taxon>
    </lineage>
</organism>
<dbReference type="PANTHER" id="PTHR24198:SF165">
    <property type="entry name" value="ANKYRIN REPEAT-CONTAINING PROTEIN-RELATED"/>
    <property type="match status" value="1"/>
</dbReference>
<dbReference type="AlphaFoldDB" id="A0AAD1X663"/>
<evidence type="ECO:0000313" key="4">
    <source>
        <dbReference type="EMBL" id="CAI2359101.1"/>
    </source>
</evidence>
<evidence type="ECO:0000313" key="5">
    <source>
        <dbReference type="Proteomes" id="UP001295684"/>
    </source>
</evidence>
<accession>A0AAD1X663</accession>
<dbReference type="PROSITE" id="PS50297">
    <property type="entry name" value="ANK_REP_REGION"/>
    <property type="match status" value="1"/>
</dbReference>
<name>A0AAD1X663_EUPCR</name>
<feature type="repeat" description="ANK" evidence="3">
    <location>
        <begin position="257"/>
        <end position="289"/>
    </location>
</feature>